<accession>A0A1L9THD3</accession>
<dbReference type="GeneID" id="63768261"/>
<reference evidence="2" key="1">
    <citation type="journal article" date="2017" name="Genome Biol.">
        <title>Comparative genomics reveals high biological diversity and specific adaptations in the industrially and medically important fungal genus Aspergillus.</title>
        <authorList>
            <person name="de Vries R.P."/>
            <person name="Riley R."/>
            <person name="Wiebenga A."/>
            <person name="Aguilar-Osorio G."/>
            <person name="Amillis S."/>
            <person name="Uchima C.A."/>
            <person name="Anderluh G."/>
            <person name="Asadollahi M."/>
            <person name="Askin M."/>
            <person name="Barry K."/>
            <person name="Battaglia E."/>
            <person name="Bayram O."/>
            <person name="Benocci T."/>
            <person name="Braus-Stromeyer S.A."/>
            <person name="Caldana C."/>
            <person name="Canovas D."/>
            <person name="Cerqueira G.C."/>
            <person name="Chen F."/>
            <person name="Chen W."/>
            <person name="Choi C."/>
            <person name="Clum A."/>
            <person name="Dos Santos R.A."/>
            <person name="Damasio A.R."/>
            <person name="Diallinas G."/>
            <person name="Emri T."/>
            <person name="Fekete E."/>
            <person name="Flipphi M."/>
            <person name="Freyberg S."/>
            <person name="Gallo A."/>
            <person name="Gournas C."/>
            <person name="Habgood R."/>
            <person name="Hainaut M."/>
            <person name="Harispe M.L."/>
            <person name="Henrissat B."/>
            <person name="Hilden K.S."/>
            <person name="Hope R."/>
            <person name="Hossain A."/>
            <person name="Karabika E."/>
            <person name="Karaffa L."/>
            <person name="Karanyi Z."/>
            <person name="Krasevec N."/>
            <person name="Kuo A."/>
            <person name="Kusch H."/>
            <person name="LaButti K."/>
            <person name="Lagendijk E.L."/>
            <person name="Lapidus A."/>
            <person name="Levasseur A."/>
            <person name="Lindquist E."/>
            <person name="Lipzen A."/>
            <person name="Logrieco A.F."/>
            <person name="MacCabe A."/>
            <person name="Maekelae M.R."/>
            <person name="Malavazi I."/>
            <person name="Melin P."/>
            <person name="Meyer V."/>
            <person name="Mielnichuk N."/>
            <person name="Miskei M."/>
            <person name="Molnar A.P."/>
            <person name="Mule G."/>
            <person name="Ngan C.Y."/>
            <person name="Orejas M."/>
            <person name="Orosz E."/>
            <person name="Ouedraogo J.P."/>
            <person name="Overkamp K.M."/>
            <person name="Park H.-S."/>
            <person name="Perrone G."/>
            <person name="Piumi F."/>
            <person name="Punt P.J."/>
            <person name="Ram A.F."/>
            <person name="Ramon A."/>
            <person name="Rauscher S."/>
            <person name="Record E."/>
            <person name="Riano-Pachon D.M."/>
            <person name="Robert V."/>
            <person name="Roehrig J."/>
            <person name="Ruller R."/>
            <person name="Salamov A."/>
            <person name="Salih N.S."/>
            <person name="Samson R.A."/>
            <person name="Sandor E."/>
            <person name="Sanguinetti M."/>
            <person name="Schuetze T."/>
            <person name="Sepcic K."/>
            <person name="Shelest E."/>
            <person name="Sherlock G."/>
            <person name="Sophianopoulou V."/>
            <person name="Squina F.M."/>
            <person name="Sun H."/>
            <person name="Susca A."/>
            <person name="Todd R.B."/>
            <person name="Tsang A."/>
            <person name="Unkles S.E."/>
            <person name="van de Wiele N."/>
            <person name="van Rossen-Uffink D."/>
            <person name="Oliveira J.V."/>
            <person name="Vesth T.C."/>
            <person name="Visser J."/>
            <person name="Yu J.-H."/>
            <person name="Zhou M."/>
            <person name="Andersen M.R."/>
            <person name="Archer D.B."/>
            <person name="Baker S.E."/>
            <person name="Benoit I."/>
            <person name="Brakhage A.A."/>
            <person name="Braus G.H."/>
            <person name="Fischer R."/>
            <person name="Frisvad J.C."/>
            <person name="Goldman G.H."/>
            <person name="Houbraken J."/>
            <person name="Oakley B."/>
            <person name="Pocsi I."/>
            <person name="Scazzocchio C."/>
            <person name="Seiboth B."/>
            <person name="vanKuyk P.A."/>
            <person name="Wortman J."/>
            <person name="Dyer P.S."/>
            <person name="Grigoriev I.V."/>
        </authorList>
    </citation>
    <scope>NUCLEOTIDE SEQUENCE [LARGE SCALE GENOMIC DNA]</scope>
    <source>
        <strain evidence="2">CBS 593.65</strain>
    </source>
</reference>
<dbReference type="RefSeq" id="XP_040702643.1">
    <property type="nucleotide sequence ID" value="XM_040852188.1"/>
</dbReference>
<dbReference type="OrthoDB" id="4192850at2759"/>
<dbReference type="VEuPathDB" id="FungiDB:ASPSYDRAFT_89564"/>
<evidence type="ECO:0000313" key="2">
    <source>
        <dbReference type="Proteomes" id="UP000184356"/>
    </source>
</evidence>
<dbReference type="AlphaFoldDB" id="A0A1L9THD3"/>
<dbReference type="Proteomes" id="UP000184356">
    <property type="component" value="Unassembled WGS sequence"/>
</dbReference>
<dbReference type="STRING" id="1036612.A0A1L9THD3"/>
<sequence>MPHHPETVPAYLSTFFNQCQSAAGESMLSLEAIDKRRQQRYEALCPKDDKLRSARHANVINRLSDWKADYYPANPTLAATPKLERIAVEGICISRDAYNKWTPNYGKECKRIKGQYAEYCRLKKDCARGIQAARVTGDLDEHTCRVLYTLLHEQFLREMDKWEVLVRYMAVPTYEKLLDELHCAFNERVEDGDVLFQELCRAGTII</sequence>
<organism evidence="1 2">
    <name type="scientific">Aspergillus sydowii CBS 593.65</name>
    <dbReference type="NCBI Taxonomy" id="1036612"/>
    <lineage>
        <taxon>Eukaryota</taxon>
        <taxon>Fungi</taxon>
        <taxon>Dikarya</taxon>
        <taxon>Ascomycota</taxon>
        <taxon>Pezizomycotina</taxon>
        <taxon>Eurotiomycetes</taxon>
        <taxon>Eurotiomycetidae</taxon>
        <taxon>Eurotiales</taxon>
        <taxon>Aspergillaceae</taxon>
        <taxon>Aspergillus</taxon>
        <taxon>Aspergillus subgen. Nidulantes</taxon>
    </lineage>
</organism>
<proteinExistence type="predicted"/>
<keyword evidence="2" id="KW-1185">Reference proteome</keyword>
<gene>
    <name evidence="1" type="ORF">ASPSYDRAFT_89564</name>
</gene>
<evidence type="ECO:0000313" key="1">
    <source>
        <dbReference type="EMBL" id="OJJ58837.1"/>
    </source>
</evidence>
<protein>
    <submittedName>
        <fullName evidence="1">Uncharacterized protein</fullName>
    </submittedName>
</protein>
<dbReference type="EMBL" id="KV878586">
    <property type="protein sequence ID" value="OJJ58837.1"/>
    <property type="molecule type" value="Genomic_DNA"/>
</dbReference>
<name>A0A1L9THD3_9EURO</name>